<accession>A0AAV1TSA3</accession>
<gene>
    <name evidence="2" type="ORF">PM001_LOCUS10419</name>
</gene>
<sequence>MYVSFPRFSSSQTFLTPLGAATSEGILSLGSRRGLRSASSKLHSQYQVWTQWTDGSRKRRTGAKSQTDELLGEILRRVGVPHASWLLRWLHSTSMGRASGSRRPANANASASKG</sequence>
<reference evidence="2" key="1">
    <citation type="submission" date="2024-01" db="EMBL/GenBank/DDBJ databases">
        <authorList>
            <person name="Webb A."/>
        </authorList>
    </citation>
    <scope>NUCLEOTIDE SEQUENCE</scope>
    <source>
        <strain evidence="2">Pm1</strain>
    </source>
</reference>
<evidence type="ECO:0000313" key="3">
    <source>
        <dbReference type="Proteomes" id="UP001162060"/>
    </source>
</evidence>
<feature type="region of interest" description="Disordered" evidence="1">
    <location>
        <begin position="95"/>
        <end position="114"/>
    </location>
</feature>
<proteinExistence type="predicted"/>
<evidence type="ECO:0000313" key="2">
    <source>
        <dbReference type="EMBL" id="CAK7925269.1"/>
    </source>
</evidence>
<comment type="caution">
    <text evidence="2">The sequence shown here is derived from an EMBL/GenBank/DDBJ whole genome shotgun (WGS) entry which is preliminary data.</text>
</comment>
<protein>
    <submittedName>
        <fullName evidence="2">Uncharacterized protein</fullName>
    </submittedName>
</protein>
<dbReference type="EMBL" id="CAKLBY020000086">
    <property type="protein sequence ID" value="CAK7925269.1"/>
    <property type="molecule type" value="Genomic_DNA"/>
</dbReference>
<organism evidence="2 3">
    <name type="scientific">Peronospora matthiolae</name>
    <dbReference type="NCBI Taxonomy" id="2874970"/>
    <lineage>
        <taxon>Eukaryota</taxon>
        <taxon>Sar</taxon>
        <taxon>Stramenopiles</taxon>
        <taxon>Oomycota</taxon>
        <taxon>Peronosporomycetes</taxon>
        <taxon>Peronosporales</taxon>
        <taxon>Peronosporaceae</taxon>
        <taxon>Peronospora</taxon>
    </lineage>
</organism>
<dbReference type="AlphaFoldDB" id="A0AAV1TSA3"/>
<feature type="compositionally biased region" description="Low complexity" evidence="1">
    <location>
        <begin position="96"/>
        <end position="114"/>
    </location>
</feature>
<dbReference type="Proteomes" id="UP001162060">
    <property type="component" value="Unassembled WGS sequence"/>
</dbReference>
<evidence type="ECO:0000256" key="1">
    <source>
        <dbReference type="SAM" id="MobiDB-lite"/>
    </source>
</evidence>
<name>A0AAV1TSA3_9STRA</name>